<dbReference type="EMBL" id="CP144752">
    <property type="protein sequence ID" value="WVZ89262.1"/>
    <property type="molecule type" value="Genomic_DNA"/>
</dbReference>
<evidence type="ECO:0000313" key="2">
    <source>
        <dbReference type="EMBL" id="WVZ89262.1"/>
    </source>
</evidence>
<accession>A0AAQ3XA94</accession>
<dbReference type="AlphaFoldDB" id="A0AAQ3XA94"/>
<reference evidence="2 3" key="1">
    <citation type="submission" date="2024-02" db="EMBL/GenBank/DDBJ databases">
        <title>High-quality chromosome-scale genome assembly of Pensacola bahiagrass (Paspalum notatum Flugge var. saurae).</title>
        <authorList>
            <person name="Vega J.M."/>
            <person name="Podio M."/>
            <person name="Orjuela J."/>
            <person name="Siena L.A."/>
            <person name="Pessino S.C."/>
            <person name="Combes M.C."/>
            <person name="Mariac C."/>
            <person name="Albertini E."/>
            <person name="Pupilli F."/>
            <person name="Ortiz J.P.A."/>
            <person name="Leblanc O."/>
        </authorList>
    </citation>
    <scope>NUCLEOTIDE SEQUENCE [LARGE SCALE GENOMIC DNA]</scope>
    <source>
        <strain evidence="2">R1</strain>
        <tissue evidence="2">Leaf</tissue>
    </source>
</reference>
<proteinExistence type="predicted"/>
<sequence>MSATETHHSTRFTLEETCRNVVGTDVAITFHRIGWLLTPMQIPNADTGNRSKNGHVLSDGSTRSSDGCRTTNPLNTQQGVKASGVEALDIRYRGGARAVAPADGIIVDAFAIVPAALRASGEMGDLPLELPGPCLERVVPLVPVHHRGGPAATATPAGEARGRWARDRLRHEYQRFPVRLREPDAAAAIGPDARGTCVVFFLLRRSQWDGGGVAARQWPCTARHCPNQHRFEHLLAPSTPAWISTDDEEQLDQLREIYIKAFSKVTPLTSQRRVGRPAKEQA</sequence>
<dbReference type="Proteomes" id="UP001341281">
    <property type="component" value="Chromosome 08"/>
</dbReference>
<evidence type="ECO:0000313" key="3">
    <source>
        <dbReference type="Proteomes" id="UP001341281"/>
    </source>
</evidence>
<name>A0AAQ3XA94_PASNO</name>
<feature type="region of interest" description="Disordered" evidence="1">
    <location>
        <begin position="41"/>
        <end position="76"/>
    </location>
</feature>
<evidence type="ECO:0000256" key="1">
    <source>
        <dbReference type="SAM" id="MobiDB-lite"/>
    </source>
</evidence>
<protein>
    <submittedName>
        <fullName evidence="2">Uncharacterized protein</fullName>
    </submittedName>
</protein>
<organism evidence="2 3">
    <name type="scientific">Paspalum notatum var. saurae</name>
    <dbReference type="NCBI Taxonomy" id="547442"/>
    <lineage>
        <taxon>Eukaryota</taxon>
        <taxon>Viridiplantae</taxon>
        <taxon>Streptophyta</taxon>
        <taxon>Embryophyta</taxon>
        <taxon>Tracheophyta</taxon>
        <taxon>Spermatophyta</taxon>
        <taxon>Magnoliopsida</taxon>
        <taxon>Liliopsida</taxon>
        <taxon>Poales</taxon>
        <taxon>Poaceae</taxon>
        <taxon>PACMAD clade</taxon>
        <taxon>Panicoideae</taxon>
        <taxon>Andropogonodae</taxon>
        <taxon>Paspaleae</taxon>
        <taxon>Paspalinae</taxon>
        <taxon>Paspalum</taxon>
    </lineage>
</organism>
<feature type="compositionally biased region" description="Polar residues" evidence="1">
    <location>
        <begin position="59"/>
        <end position="76"/>
    </location>
</feature>
<keyword evidence="3" id="KW-1185">Reference proteome</keyword>
<gene>
    <name evidence="2" type="ORF">U9M48_035688</name>
</gene>